<sequence length="83" mass="9049">MATGISLLESMEVSKLSGVQFIEGETAEGVVMSLLVFPTPAHIAAVTSVQGHLKLLNMHSIKRDLIFQTTYWINSFKLALLSS</sequence>
<organism evidence="1 2">
    <name type="scientific">Caerostris extrusa</name>
    <name type="common">Bark spider</name>
    <name type="synonym">Caerostris bankana</name>
    <dbReference type="NCBI Taxonomy" id="172846"/>
    <lineage>
        <taxon>Eukaryota</taxon>
        <taxon>Metazoa</taxon>
        <taxon>Ecdysozoa</taxon>
        <taxon>Arthropoda</taxon>
        <taxon>Chelicerata</taxon>
        <taxon>Arachnida</taxon>
        <taxon>Araneae</taxon>
        <taxon>Araneomorphae</taxon>
        <taxon>Entelegynae</taxon>
        <taxon>Araneoidea</taxon>
        <taxon>Araneidae</taxon>
        <taxon>Caerostris</taxon>
    </lineage>
</organism>
<dbReference type="AlphaFoldDB" id="A0AAV4V0X5"/>
<dbReference type="EMBL" id="BPLR01013728">
    <property type="protein sequence ID" value="GIY63349.1"/>
    <property type="molecule type" value="Genomic_DNA"/>
</dbReference>
<evidence type="ECO:0000313" key="2">
    <source>
        <dbReference type="Proteomes" id="UP001054945"/>
    </source>
</evidence>
<name>A0AAV4V0X5_CAEEX</name>
<reference evidence="1 2" key="1">
    <citation type="submission" date="2021-06" db="EMBL/GenBank/DDBJ databases">
        <title>Caerostris extrusa draft genome.</title>
        <authorList>
            <person name="Kono N."/>
            <person name="Arakawa K."/>
        </authorList>
    </citation>
    <scope>NUCLEOTIDE SEQUENCE [LARGE SCALE GENOMIC DNA]</scope>
</reference>
<proteinExistence type="predicted"/>
<gene>
    <name evidence="1" type="ORF">CEXT_407151</name>
</gene>
<protein>
    <submittedName>
        <fullName evidence="1">Uncharacterized protein</fullName>
    </submittedName>
</protein>
<keyword evidence="2" id="KW-1185">Reference proteome</keyword>
<dbReference type="Proteomes" id="UP001054945">
    <property type="component" value="Unassembled WGS sequence"/>
</dbReference>
<accession>A0AAV4V0X5</accession>
<comment type="caution">
    <text evidence="1">The sequence shown here is derived from an EMBL/GenBank/DDBJ whole genome shotgun (WGS) entry which is preliminary data.</text>
</comment>
<evidence type="ECO:0000313" key="1">
    <source>
        <dbReference type="EMBL" id="GIY63349.1"/>
    </source>
</evidence>